<protein>
    <submittedName>
        <fullName evidence="2">Uncharacterized protein</fullName>
    </submittedName>
</protein>
<feature type="transmembrane region" description="Helical" evidence="1">
    <location>
        <begin position="12"/>
        <end position="34"/>
    </location>
</feature>
<evidence type="ECO:0000256" key="1">
    <source>
        <dbReference type="SAM" id="Phobius"/>
    </source>
</evidence>
<name>D2QF02_SPILD</name>
<keyword evidence="3" id="KW-1185">Reference proteome</keyword>
<reference evidence="2 3" key="1">
    <citation type="journal article" date="2010" name="Stand. Genomic Sci.">
        <title>Complete genome sequence of Spirosoma linguale type strain (1).</title>
        <authorList>
            <person name="Lail K."/>
            <person name="Sikorski J."/>
            <person name="Saunders E."/>
            <person name="Lapidus A."/>
            <person name="Glavina Del Rio T."/>
            <person name="Copeland A."/>
            <person name="Tice H."/>
            <person name="Cheng J.-F."/>
            <person name="Lucas S."/>
            <person name="Nolan M."/>
            <person name="Bruce D."/>
            <person name="Goodwin L."/>
            <person name="Pitluck S."/>
            <person name="Ivanova N."/>
            <person name="Mavromatis K."/>
            <person name="Ovchinnikova G."/>
            <person name="Pati A."/>
            <person name="Chen A."/>
            <person name="Palaniappan K."/>
            <person name="Land M."/>
            <person name="Hauser L."/>
            <person name="Chang Y.-J."/>
            <person name="Jeffries C.D."/>
            <person name="Chain P."/>
            <person name="Brettin T."/>
            <person name="Detter J.C."/>
            <person name="Schuetze A."/>
            <person name="Rohde M."/>
            <person name="Tindall B.J."/>
            <person name="Goeker M."/>
            <person name="Bristow J."/>
            <person name="Eisen J.A."/>
            <person name="Markowitz V."/>
            <person name="Hugenholtz P."/>
            <person name="Kyrpides N.C."/>
            <person name="Klenk H.-P."/>
            <person name="Chen F."/>
        </authorList>
    </citation>
    <scope>NUCLEOTIDE SEQUENCE [LARGE SCALE GENOMIC DNA]</scope>
    <source>
        <strain evidence="3">ATCC 33905 / DSM 74 / LMG 10896 / Claus 1</strain>
    </source>
</reference>
<keyword evidence="1" id="KW-0472">Membrane</keyword>
<sequence length="36" mass="4270">MSSKDLIKRNLINYKITIYQFIILICAKATAYMFKL</sequence>
<accession>D2QF02</accession>
<dbReference type="HOGENOM" id="CLU_3358577_0_0_10"/>
<dbReference type="AlphaFoldDB" id="D2QF02"/>
<gene>
    <name evidence="2" type="ordered locus">Slin_5379</name>
</gene>
<dbReference type="Proteomes" id="UP000002028">
    <property type="component" value="Chromosome"/>
</dbReference>
<dbReference type="STRING" id="504472.Slin_5379"/>
<dbReference type="EMBL" id="CP001769">
    <property type="protein sequence ID" value="ADB41346.1"/>
    <property type="molecule type" value="Genomic_DNA"/>
</dbReference>
<proteinExistence type="predicted"/>
<keyword evidence="1" id="KW-1133">Transmembrane helix</keyword>
<keyword evidence="1" id="KW-0812">Transmembrane</keyword>
<organism evidence="2 3">
    <name type="scientific">Spirosoma linguale (strain ATCC 33905 / DSM 74 / LMG 10896 / Claus 1)</name>
    <dbReference type="NCBI Taxonomy" id="504472"/>
    <lineage>
        <taxon>Bacteria</taxon>
        <taxon>Pseudomonadati</taxon>
        <taxon>Bacteroidota</taxon>
        <taxon>Cytophagia</taxon>
        <taxon>Cytophagales</taxon>
        <taxon>Cytophagaceae</taxon>
        <taxon>Spirosoma</taxon>
    </lineage>
</organism>
<evidence type="ECO:0000313" key="3">
    <source>
        <dbReference type="Proteomes" id="UP000002028"/>
    </source>
</evidence>
<evidence type="ECO:0000313" key="2">
    <source>
        <dbReference type="EMBL" id="ADB41346.1"/>
    </source>
</evidence>
<dbReference type="KEGG" id="sli:Slin_5379"/>